<evidence type="ECO:0000313" key="12">
    <source>
        <dbReference type="Proteomes" id="UP000320300"/>
    </source>
</evidence>
<dbReference type="PROSITE" id="PS00041">
    <property type="entry name" value="HTH_ARAC_FAMILY_1"/>
    <property type="match status" value="1"/>
</dbReference>
<dbReference type="InterPro" id="IPR018062">
    <property type="entry name" value="HTH_AraC-typ_CS"/>
</dbReference>
<evidence type="ECO:0000256" key="1">
    <source>
        <dbReference type="ARBA" id="ARBA00000085"/>
    </source>
</evidence>
<dbReference type="InterPro" id="IPR001789">
    <property type="entry name" value="Sig_transdc_resp-reg_receiver"/>
</dbReference>
<keyword evidence="5" id="KW-0238">DNA-binding</keyword>
<dbReference type="InterPro" id="IPR015943">
    <property type="entry name" value="WD40/YVTN_repeat-like_dom_sf"/>
</dbReference>
<dbReference type="PROSITE" id="PS01124">
    <property type="entry name" value="HTH_ARAC_FAMILY_2"/>
    <property type="match status" value="1"/>
</dbReference>
<keyword evidence="6" id="KW-0804">Transcription</keyword>
<dbReference type="Pfam" id="PF00512">
    <property type="entry name" value="HisKA"/>
    <property type="match status" value="1"/>
</dbReference>
<dbReference type="Proteomes" id="UP000320300">
    <property type="component" value="Unassembled WGS sequence"/>
</dbReference>
<dbReference type="SUPFAM" id="SSF47384">
    <property type="entry name" value="Homodimeric domain of signal transducing histidine kinase"/>
    <property type="match status" value="1"/>
</dbReference>
<dbReference type="InterPro" id="IPR036890">
    <property type="entry name" value="HATPase_C_sf"/>
</dbReference>
<dbReference type="SMART" id="SM00342">
    <property type="entry name" value="HTH_ARAC"/>
    <property type="match status" value="1"/>
</dbReference>
<evidence type="ECO:0000259" key="10">
    <source>
        <dbReference type="PROSITE" id="PS50110"/>
    </source>
</evidence>
<dbReference type="InterPro" id="IPR009057">
    <property type="entry name" value="Homeodomain-like_sf"/>
</dbReference>
<dbReference type="PANTHER" id="PTHR43547">
    <property type="entry name" value="TWO-COMPONENT HISTIDINE KINASE"/>
    <property type="match status" value="1"/>
</dbReference>
<feature type="domain" description="Histidine kinase" evidence="9">
    <location>
        <begin position="830"/>
        <end position="1043"/>
    </location>
</feature>
<dbReference type="PROSITE" id="PS50109">
    <property type="entry name" value="HIS_KIN"/>
    <property type="match status" value="1"/>
</dbReference>
<dbReference type="CDD" id="cd00082">
    <property type="entry name" value="HisKA"/>
    <property type="match status" value="1"/>
</dbReference>
<dbReference type="InterPro" id="IPR018060">
    <property type="entry name" value="HTH_AraC"/>
</dbReference>
<sequence>MKKLVLLFCILVGMSLFSMGQSYHFRHYEVENGLSYNSVISSLQDKKGFLWFGTKDGLNRFDGSTFKIFRNDPDQPGSIGNNFIHCLFEDSRQNLWIGTRRGIYRYNPLVETFTLIPYTNNKEIRDLKVDPAGNIWYVAGTTLFRCDSSGNKPIVYDQREHNQSTSLVLSSKGEVWVSTIDGYIQRLVPGSRRFESYNVFDHSEPAISSWIEKIYDMGQGIILIGTSNQGLKAFDTSTLKYKDILTRNADHTGIYARDFVKKDDNEYWIGTESGVFIYDIKTGKTTNLRNQINDPYSLSDNSVYTLTRDNEGGIWAGTYFGGVNYYPKQLTTFNKFFPQGIEGSLSGYAVREICEDKNGNLWIGTEDGGLNLFSPATGKFEHFKPNGSRASIAHTNIHGLLALGNELWVGTFEQGLDVFDINTHKVIRRYCAGSAPNQLKSNFIESLLKTRSGDILVGSAVGLYRYNPGSDDFTLLNEVPGNYHYSALFEDKSGTVWAGTLRDGLYFYNPVTKVSGGFKNDEHDKNSLISNDINAVYQDSRNNIWVATENGLCRFVAGEQNFVRYTIKQGFPSSVFYSMLEDGQHKLWISTSRGLVCYDAVKNTIRTYTKSNGILNNQFNYKSAFRDKKGWMYFGSVQGMISFRPESFMQNSFVPPVYITGFQINNEEPGIGQKGSPLKQSVNYTRELTIAHDQSTFSIDFAALGYTAPQMTEYRYRMEGLDRHWTFLKKNRKVYFTNLQPGTYIFRVGAANNSGQWDNNETSIRIIIRPPFWKTNLAYAFYLVIFVIGNFYFIRGYHRWTEQKNTRRAERWEAQKEKELYQAKIEFFTNVTHEIRTPLTLISGPLDEVIRKSDQQGGIDTHLITMKKNTERLIALTDQLLDFRKAEVKGFSLNFVDVNISELLKDNYERYHAAALARGLRFSINLPEFPLQAYADVEGLNKILSNLIDNGLKYAGQTLLLNLDGNAESFTIQVKSDGMAIPAALHQKIFEPFFRMREAKDERGTGIGLPLARSLAELHEGTLTISNQEGGWNVFTLSLPLHHEREFTIHRPPEEALIAAEPVTSADRDLPVILLVEDHAEIRKFISEQLRPDFVVLEAANGQEALHILNKSSVHLVVSDIAMPVMDGFQLCKTIKDNLEYTHIPIILLTASNSLQSRIEGLEMGADAYMEKPFSPAHLLKQITNLLAGRDKIRNFFAHSPLVHMKSMAYNKADEAFLEKVSDFINKHINDKLSVDQLADLMNMSRPTFYRKIKMISDLSPLELIRINRLKMAAQLLSEGVYTIQQIAAMTGFGSHTHFGKSFIRQFGISPLEYVHQERKQRQIVNDDDKIS</sequence>
<dbReference type="PANTHER" id="PTHR43547:SF2">
    <property type="entry name" value="HYBRID SIGNAL TRANSDUCTION HISTIDINE KINASE C"/>
    <property type="match status" value="1"/>
</dbReference>
<evidence type="ECO:0000256" key="7">
    <source>
        <dbReference type="PROSITE-ProRule" id="PRU00169"/>
    </source>
</evidence>
<dbReference type="Gene3D" id="1.10.10.60">
    <property type="entry name" value="Homeodomain-like"/>
    <property type="match status" value="1"/>
</dbReference>
<reference evidence="11 12" key="1">
    <citation type="submission" date="2017-05" db="EMBL/GenBank/DDBJ databases">
        <authorList>
            <person name="Varghese N."/>
            <person name="Submissions S."/>
        </authorList>
    </citation>
    <scope>NUCLEOTIDE SEQUENCE [LARGE SCALE GENOMIC DNA]</scope>
    <source>
        <strain evidence="11 12">DSM 19036</strain>
    </source>
</reference>
<feature type="domain" description="Response regulatory" evidence="10">
    <location>
        <begin position="1072"/>
        <end position="1187"/>
    </location>
</feature>
<dbReference type="EMBL" id="FXTN01000004">
    <property type="protein sequence ID" value="SMO65943.1"/>
    <property type="molecule type" value="Genomic_DNA"/>
</dbReference>
<dbReference type="SUPFAM" id="SSF55874">
    <property type="entry name" value="ATPase domain of HSP90 chaperone/DNA topoisomerase II/histidine kinase"/>
    <property type="match status" value="1"/>
</dbReference>
<evidence type="ECO:0000256" key="5">
    <source>
        <dbReference type="ARBA" id="ARBA00023125"/>
    </source>
</evidence>
<keyword evidence="3 7" id="KW-0597">Phosphoprotein</keyword>
<dbReference type="EC" id="2.7.13.3" evidence="2"/>
<proteinExistence type="predicted"/>
<evidence type="ECO:0000256" key="2">
    <source>
        <dbReference type="ARBA" id="ARBA00012438"/>
    </source>
</evidence>
<keyword evidence="11" id="KW-0418">Kinase</keyword>
<evidence type="ECO:0000313" key="11">
    <source>
        <dbReference type="EMBL" id="SMO65943.1"/>
    </source>
</evidence>
<dbReference type="RefSeq" id="WP_246101453.1">
    <property type="nucleotide sequence ID" value="NZ_CBCSJO010000001.1"/>
</dbReference>
<dbReference type="InterPro" id="IPR003661">
    <property type="entry name" value="HisK_dim/P_dom"/>
</dbReference>
<evidence type="ECO:0000259" key="8">
    <source>
        <dbReference type="PROSITE" id="PS01124"/>
    </source>
</evidence>
<dbReference type="InterPro" id="IPR036097">
    <property type="entry name" value="HisK_dim/P_sf"/>
</dbReference>
<dbReference type="Gene3D" id="3.30.565.10">
    <property type="entry name" value="Histidine kinase-like ATPase, C-terminal domain"/>
    <property type="match status" value="1"/>
</dbReference>
<dbReference type="InterPro" id="IPR013783">
    <property type="entry name" value="Ig-like_fold"/>
</dbReference>
<feature type="domain" description="HTH araC/xylS-type" evidence="8">
    <location>
        <begin position="1219"/>
        <end position="1317"/>
    </location>
</feature>
<dbReference type="Gene3D" id="2.60.40.10">
    <property type="entry name" value="Immunoglobulins"/>
    <property type="match status" value="1"/>
</dbReference>
<dbReference type="SUPFAM" id="SSF46689">
    <property type="entry name" value="Homeodomain-like"/>
    <property type="match status" value="1"/>
</dbReference>
<dbReference type="PROSITE" id="PS50110">
    <property type="entry name" value="RESPONSE_REGULATORY"/>
    <property type="match status" value="1"/>
</dbReference>
<keyword evidence="12" id="KW-1185">Reference proteome</keyword>
<dbReference type="GO" id="GO:0043565">
    <property type="term" value="F:sequence-specific DNA binding"/>
    <property type="evidence" value="ECO:0007669"/>
    <property type="project" value="InterPro"/>
</dbReference>
<dbReference type="SUPFAM" id="SSF52172">
    <property type="entry name" value="CheY-like"/>
    <property type="match status" value="1"/>
</dbReference>
<dbReference type="SMART" id="SM00387">
    <property type="entry name" value="HATPase_c"/>
    <property type="match status" value="1"/>
</dbReference>
<dbReference type="InterPro" id="IPR005467">
    <property type="entry name" value="His_kinase_dom"/>
</dbReference>
<comment type="catalytic activity">
    <reaction evidence="1">
        <text>ATP + protein L-histidine = ADP + protein N-phospho-L-histidine.</text>
        <dbReference type="EC" id="2.7.13.3"/>
    </reaction>
</comment>
<dbReference type="SMART" id="SM00388">
    <property type="entry name" value="HisKA"/>
    <property type="match status" value="1"/>
</dbReference>
<dbReference type="GO" id="GO:0000155">
    <property type="term" value="F:phosphorelay sensor kinase activity"/>
    <property type="evidence" value="ECO:0007669"/>
    <property type="project" value="InterPro"/>
</dbReference>
<dbReference type="SUPFAM" id="SSF50998">
    <property type="entry name" value="Quinoprotein alcohol dehydrogenase-like"/>
    <property type="match status" value="2"/>
</dbReference>
<name>A0A521D2N1_9SPHI</name>
<feature type="modified residue" description="4-aspartylphosphate" evidence="7">
    <location>
        <position position="1120"/>
    </location>
</feature>
<protein>
    <recommendedName>
        <fullName evidence="2">histidine kinase</fullName>
        <ecNumber evidence="2">2.7.13.3</ecNumber>
    </recommendedName>
</protein>
<dbReference type="FunFam" id="1.10.287.130:FF:000045">
    <property type="entry name" value="Two-component system sensor histidine kinase/response regulator"/>
    <property type="match status" value="1"/>
</dbReference>
<dbReference type="InterPro" id="IPR003594">
    <property type="entry name" value="HATPase_dom"/>
</dbReference>
<dbReference type="Gene3D" id="2.130.10.10">
    <property type="entry name" value="YVTN repeat-like/Quinoprotein amine dehydrogenase"/>
    <property type="match status" value="2"/>
</dbReference>
<dbReference type="Pfam" id="PF07494">
    <property type="entry name" value="Reg_prop"/>
    <property type="match status" value="5"/>
</dbReference>
<dbReference type="Gene3D" id="1.10.287.130">
    <property type="match status" value="1"/>
</dbReference>
<accession>A0A521D2N1</accession>
<evidence type="ECO:0000259" key="9">
    <source>
        <dbReference type="PROSITE" id="PS50109"/>
    </source>
</evidence>
<dbReference type="CDD" id="cd17574">
    <property type="entry name" value="REC_OmpR"/>
    <property type="match status" value="1"/>
</dbReference>
<evidence type="ECO:0000256" key="6">
    <source>
        <dbReference type="ARBA" id="ARBA00023163"/>
    </source>
</evidence>
<dbReference type="InterPro" id="IPR011047">
    <property type="entry name" value="Quinoprotein_ADH-like_sf"/>
</dbReference>
<dbReference type="Gene3D" id="3.40.50.2300">
    <property type="match status" value="1"/>
</dbReference>
<dbReference type="GO" id="GO:0003700">
    <property type="term" value="F:DNA-binding transcription factor activity"/>
    <property type="evidence" value="ECO:0007669"/>
    <property type="project" value="InterPro"/>
</dbReference>
<gene>
    <name evidence="11" type="ORF">SAMN06265348_104433</name>
</gene>
<dbReference type="Pfam" id="PF00072">
    <property type="entry name" value="Response_reg"/>
    <property type="match status" value="1"/>
</dbReference>
<dbReference type="InterPro" id="IPR011123">
    <property type="entry name" value="Y_Y_Y"/>
</dbReference>
<keyword evidence="11" id="KW-0808">Transferase</keyword>
<dbReference type="InterPro" id="IPR011006">
    <property type="entry name" value="CheY-like_superfamily"/>
</dbReference>
<dbReference type="Pfam" id="PF02518">
    <property type="entry name" value="HATPase_c"/>
    <property type="match status" value="1"/>
</dbReference>
<organism evidence="11 12">
    <name type="scientific">Pedobacter westerhofensis</name>
    <dbReference type="NCBI Taxonomy" id="425512"/>
    <lineage>
        <taxon>Bacteria</taxon>
        <taxon>Pseudomonadati</taxon>
        <taxon>Bacteroidota</taxon>
        <taxon>Sphingobacteriia</taxon>
        <taxon>Sphingobacteriales</taxon>
        <taxon>Sphingobacteriaceae</taxon>
        <taxon>Pedobacter</taxon>
    </lineage>
</organism>
<dbReference type="PRINTS" id="PR00344">
    <property type="entry name" value="BCTRLSENSOR"/>
</dbReference>
<evidence type="ECO:0000256" key="3">
    <source>
        <dbReference type="ARBA" id="ARBA00022553"/>
    </source>
</evidence>
<evidence type="ECO:0000256" key="4">
    <source>
        <dbReference type="ARBA" id="ARBA00023015"/>
    </source>
</evidence>
<dbReference type="SMART" id="SM00448">
    <property type="entry name" value="REC"/>
    <property type="match status" value="1"/>
</dbReference>
<dbReference type="Pfam" id="PF07495">
    <property type="entry name" value="Y_Y_Y"/>
    <property type="match status" value="1"/>
</dbReference>
<dbReference type="InterPro" id="IPR004358">
    <property type="entry name" value="Sig_transdc_His_kin-like_C"/>
</dbReference>
<dbReference type="InterPro" id="IPR011110">
    <property type="entry name" value="Reg_prop"/>
</dbReference>
<dbReference type="Pfam" id="PF12833">
    <property type="entry name" value="HTH_18"/>
    <property type="match status" value="1"/>
</dbReference>
<keyword evidence="4" id="KW-0805">Transcription regulation</keyword>
<dbReference type="FunFam" id="2.60.40.10:FF:000791">
    <property type="entry name" value="Two-component system sensor histidine kinase/response regulator"/>
    <property type="match status" value="1"/>
</dbReference>